<dbReference type="AlphaFoldDB" id="A0A518GAD5"/>
<dbReference type="GO" id="GO:0004715">
    <property type="term" value="F:non-membrane spanning protein tyrosine kinase activity"/>
    <property type="evidence" value="ECO:0007669"/>
    <property type="project" value="UniProtKB-EC"/>
</dbReference>
<dbReference type="EMBL" id="CP036298">
    <property type="protein sequence ID" value="QDV25552.1"/>
    <property type="molecule type" value="Genomic_DNA"/>
</dbReference>
<dbReference type="Gene3D" id="1.10.510.10">
    <property type="entry name" value="Transferase(Phosphotransferase) domain 1"/>
    <property type="match status" value="1"/>
</dbReference>
<dbReference type="GO" id="GO:0004674">
    <property type="term" value="F:protein serine/threonine kinase activity"/>
    <property type="evidence" value="ECO:0007669"/>
    <property type="project" value="TreeGrafter"/>
</dbReference>
<dbReference type="InterPro" id="IPR017441">
    <property type="entry name" value="Protein_kinase_ATP_BS"/>
</dbReference>
<evidence type="ECO:0000256" key="1">
    <source>
        <dbReference type="ARBA" id="ARBA00022741"/>
    </source>
</evidence>
<organism evidence="6 7">
    <name type="scientific">Aureliella helgolandensis</name>
    <dbReference type="NCBI Taxonomy" id="2527968"/>
    <lineage>
        <taxon>Bacteria</taxon>
        <taxon>Pseudomonadati</taxon>
        <taxon>Planctomycetota</taxon>
        <taxon>Planctomycetia</taxon>
        <taxon>Pirellulales</taxon>
        <taxon>Pirellulaceae</taxon>
        <taxon>Aureliella</taxon>
    </lineage>
</organism>
<dbReference type="SUPFAM" id="SSF50978">
    <property type="entry name" value="WD40 repeat-like"/>
    <property type="match status" value="1"/>
</dbReference>
<reference evidence="6 7" key="1">
    <citation type="submission" date="2019-02" db="EMBL/GenBank/DDBJ databases">
        <title>Deep-cultivation of Planctomycetes and their phenomic and genomic characterization uncovers novel biology.</title>
        <authorList>
            <person name="Wiegand S."/>
            <person name="Jogler M."/>
            <person name="Boedeker C."/>
            <person name="Pinto D."/>
            <person name="Vollmers J."/>
            <person name="Rivas-Marin E."/>
            <person name="Kohn T."/>
            <person name="Peeters S.H."/>
            <person name="Heuer A."/>
            <person name="Rast P."/>
            <person name="Oberbeckmann S."/>
            <person name="Bunk B."/>
            <person name="Jeske O."/>
            <person name="Meyerdierks A."/>
            <person name="Storesund J.E."/>
            <person name="Kallscheuer N."/>
            <person name="Luecker S."/>
            <person name="Lage O.M."/>
            <person name="Pohl T."/>
            <person name="Merkel B.J."/>
            <person name="Hornburger P."/>
            <person name="Mueller R.-W."/>
            <person name="Bruemmer F."/>
            <person name="Labrenz M."/>
            <person name="Spormann A.M."/>
            <person name="Op den Camp H."/>
            <person name="Overmann J."/>
            <person name="Amann R."/>
            <person name="Jetten M.S.M."/>
            <person name="Mascher T."/>
            <person name="Medema M.H."/>
            <person name="Devos D.P."/>
            <person name="Kaster A.-K."/>
            <person name="Ovreas L."/>
            <person name="Rohde M."/>
            <person name="Galperin M.Y."/>
            <person name="Jogler C."/>
        </authorList>
    </citation>
    <scope>NUCLEOTIDE SEQUENCE [LARGE SCALE GENOMIC DNA]</scope>
    <source>
        <strain evidence="6 7">Q31a</strain>
    </source>
</reference>
<keyword evidence="6" id="KW-0418">Kinase</keyword>
<keyword evidence="6" id="KW-0808">Transferase</keyword>
<dbReference type="PROSITE" id="PS00107">
    <property type="entry name" value="PROTEIN_KINASE_ATP"/>
    <property type="match status" value="1"/>
</dbReference>
<dbReference type="PANTHER" id="PTHR44329">
    <property type="entry name" value="SERINE/THREONINE-PROTEIN KINASE TNNI3K-RELATED"/>
    <property type="match status" value="1"/>
</dbReference>
<feature type="binding site" evidence="3">
    <location>
        <position position="40"/>
    </location>
    <ligand>
        <name>ATP</name>
        <dbReference type="ChEBI" id="CHEBI:30616"/>
    </ligand>
</feature>
<dbReference type="Gene3D" id="3.30.200.20">
    <property type="entry name" value="Phosphorylase Kinase, domain 1"/>
    <property type="match status" value="1"/>
</dbReference>
<keyword evidence="4" id="KW-0472">Membrane</keyword>
<evidence type="ECO:0000256" key="2">
    <source>
        <dbReference type="ARBA" id="ARBA00022840"/>
    </source>
</evidence>
<dbReference type="KEGG" id="ahel:Q31a_38780"/>
<evidence type="ECO:0000256" key="4">
    <source>
        <dbReference type="SAM" id="Phobius"/>
    </source>
</evidence>
<dbReference type="PROSITE" id="PS00108">
    <property type="entry name" value="PROTEIN_KINASE_ST"/>
    <property type="match status" value="1"/>
</dbReference>
<accession>A0A518GAD5</accession>
<keyword evidence="7" id="KW-1185">Reference proteome</keyword>
<evidence type="ECO:0000313" key="7">
    <source>
        <dbReference type="Proteomes" id="UP000318017"/>
    </source>
</evidence>
<dbReference type="InterPro" id="IPR036322">
    <property type="entry name" value="WD40_repeat_dom_sf"/>
</dbReference>
<sequence length="816" mass="89261">MWQAGQTPVPGYKLERLLGKGNFGEVWQSTSPGGTKSALKFLNLRERHGRKEYRAIQGLKQIRHANLMPMNAMWLLDENQQVIPDDQLDVAQPLLEDTHRQTLLSVSRMAEEDKPKTLIIAMPLAEGNLLELLRQRQEQGQDIPVEELLIYMMDAARALDFLNSERHEHEGQLISVQHGDVKPENLVLLGGSVVLCDFGVARTMARGADTKGTTLGGSLAYMPPECLAGQVSPHSDQFSLAVSYAELRTGELPFADESMAQVIEDRKKGHLNLEGLTPGEQKVLRQACSVNPAKRFGSNVELVEALRNAVLENPSRDTRATWWLVGGVAALLLIAGGGLLWWPDDPAPTPIKGPDNTNTNTVAQPKTGKDFYAEAIDFIHRGEMTQQQLPQATELYLAALSADFVAEVPQPRRLGVLDNDSRNVYPIDDLSRISQLVAVHPLTSRILVVGDNGRSLVEPGSNAADAAFELQLESPIASVHWLAEDQVLVRDCESQLWRFELESQRLEAIGQGILRVASSPQSRLALAVSDGDGSGKSELLQISATDVTTAQPGVIDSGIMFPLIGMEAAGEWGAIVEEFERTGTVNIVSLANAHDAKRIATNIEAYCIDCLRLGEDSFAILCGEASSDSSSLALIRLKLPVNSESLITPSFTDQQGVFQRSGRTIRSLATWVNPEHSRGLIATGQDAGSGSPATELWEFLDDGKLAYLNVIGQETQAPSTSALAFDDHGEWLVRGTDYGEVLLTKLSNPQHDFFLVTADYAAEVLQLKIVDGLLIACFDDATIMIWDFYECQMVYEACETTKRPFPQPADLRPQAG</sequence>
<dbReference type="Proteomes" id="UP000318017">
    <property type="component" value="Chromosome"/>
</dbReference>
<keyword evidence="4" id="KW-0812">Transmembrane</keyword>
<feature type="domain" description="Protein kinase" evidence="5">
    <location>
        <begin position="12"/>
        <end position="311"/>
    </location>
</feature>
<evidence type="ECO:0000259" key="5">
    <source>
        <dbReference type="PROSITE" id="PS50011"/>
    </source>
</evidence>
<evidence type="ECO:0000313" key="6">
    <source>
        <dbReference type="EMBL" id="QDV25552.1"/>
    </source>
</evidence>
<dbReference type="OrthoDB" id="278998at2"/>
<gene>
    <name evidence="6" type="primary">masK</name>
    <name evidence="6" type="ORF">Q31a_38780</name>
</gene>
<dbReference type="GO" id="GO:0005524">
    <property type="term" value="F:ATP binding"/>
    <property type="evidence" value="ECO:0007669"/>
    <property type="project" value="UniProtKB-UniRule"/>
</dbReference>
<keyword evidence="4" id="KW-1133">Transmembrane helix</keyword>
<dbReference type="Pfam" id="PF00069">
    <property type="entry name" value="Pkinase"/>
    <property type="match status" value="1"/>
</dbReference>
<dbReference type="PROSITE" id="PS50011">
    <property type="entry name" value="PROTEIN_KINASE_DOM"/>
    <property type="match status" value="1"/>
</dbReference>
<dbReference type="InterPro" id="IPR011009">
    <property type="entry name" value="Kinase-like_dom_sf"/>
</dbReference>
<keyword evidence="1 3" id="KW-0547">Nucleotide-binding</keyword>
<proteinExistence type="predicted"/>
<dbReference type="EC" id="2.7.10.2" evidence="6"/>
<dbReference type="SUPFAM" id="SSF56112">
    <property type="entry name" value="Protein kinase-like (PK-like)"/>
    <property type="match status" value="1"/>
</dbReference>
<keyword evidence="2 3" id="KW-0067">ATP-binding</keyword>
<evidence type="ECO:0000256" key="3">
    <source>
        <dbReference type="PROSITE-ProRule" id="PRU10141"/>
    </source>
</evidence>
<protein>
    <submittedName>
        <fullName evidence="6">Tyrosine-protein kinase MasK</fullName>
        <ecNumber evidence="6">2.7.10.2</ecNumber>
    </submittedName>
</protein>
<name>A0A518GAD5_9BACT</name>
<feature type="transmembrane region" description="Helical" evidence="4">
    <location>
        <begin position="322"/>
        <end position="342"/>
    </location>
</feature>
<dbReference type="InterPro" id="IPR051681">
    <property type="entry name" value="Ser/Thr_Kinases-Pseudokinases"/>
</dbReference>
<dbReference type="RefSeq" id="WP_145080768.1">
    <property type="nucleotide sequence ID" value="NZ_CP036298.1"/>
</dbReference>
<dbReference type="InterPro" id="IPR008271">
    <property type="entry name" value="Ser/Thr_kinase_AS"/>
</dbReference>
<dbReference type="SMART" id="SM00220">
    <property type="entry name" value="S_TKc"/>
    <property type="match status" value="1"/>
</dbReference>
<dbReference type="InterPro" id="IPR000719">
    <property type="entry name" value="Prot_kinase_dom"/>
</dbReference>